<feature type="transmembrane region" description="Helical" evidence="7">
    <location>
        <begin position="20"/>
        <end position="41"/>
    </location>
</feature>
<evidence type="ECO:0000256" key="2">
    <source>
        <dbReference type="ARBA" id="ARBA00022448"/>
    </source>
</evidence>
<dbReference type="RefSeq" id="WP_151582310.1">
    <property type="nucleotide sequence ID" value="NZ_WBVM01000004.1"/>
</dbReference>
<evidence type="ECO:0000259" key="8">
    <source>
        <dbReference type="PROSITE" id="PS50928"/>
    </source>
</evidence>
<keyword evidence="2 7" id="KW-0813">Transport</keyword>
<evidence type="ECO:0000256" key="6">
    <source>
        <dbReference type="ARBA" id="ARBA00023136"/>
    </source>
</evidence>
<dbReference type="InterPro" id="IPR000515">
    <property type="entry name" value="MetI-like"/>
</dbReference>
<keyword evidence="3" id="KW-1003">Cell membrane</keyword>
<reference evidence="9 10" key="1">
    <citation type="submission" date="2019-09" db="EMBL/GenBank/DDBJ databases">
        <title>Pimelobacter sp. isolated from Paulinella.</title>
        <authorList>
            <person name="Jeong S.E."/>
        </authorList>
    </citation>
    <scope>NUCLEOTIDE SEQUENCE [LARGE SCALE GENOMIC DNA]</scope>
    <source>
        <strain evidence="9 10">Pch-N</strain>
    </source>
</reference>
<evidence type="ECO:0000313" key="10">
    <source>
        <dbReference type="Proteomes" id="UP000449906"/>
    </source>
</evidence>
<evidence type="ECO:0000256" key="3">
    <source>
        <dbReference type="ARBA" id="ARBA00022475"/>
    </source>
</evidence>
<dbReference type="PANTHER" id="PTHR43386">
    <property type="entry name" value="OLIGOPEPTIDE TRANSPORT SYSTEM PERMEASE PROTEIN APPC"/>
    <property type="match status" value="1"/>
</dbReference>
<dbReference type="InterPro" id="IPR050366">
    <property type="entry name" value="BP-dependent_transpt_permease"/>
</dbReference>
<evidence type="ECO:0000256" key="4">
    <source>
        <dbReference type="ARBA" id="ARBA00022692"/>
    </source>
</evidence>
<dbReference type="CDD" id="cd06261">
    <property type="entry name" value="TM_PBP2"/>
    <property type="match status" value="1"/>
</dbReference>
<name>A0A7J5DS67_NOCSI</name>
<feature type="transmembrane region" description="Helical" evidence="7">
    <location>
        <begin position="197"/>
        <end position="226"/>
    </location>
</feature>
<keyword evidence="6 7" id="KW-0472">Membrane</keyword>
<comment type="subcellular location">
    <subcellularLocation>
        <location evidence="1 7">Cell membrane</location>
        <topology evidence="1 7">Multi-pass membrane protein</topology>
    </subcellularLocation>
</comment>
<dbReference type="EMBL" id="WBVM01000004">
    <property type="protein sequence ID" value="KAB2807829.1"/>
    <property type="molecule type" value="Genomic_DNA"/>
</dbReference>
<dbReference type="Pfam" id="PF00528">
    <property type="entry name" value="BPD_transp_1"/>
    <property type="match status" value="1"/>
</dbReference>
<dbReference type="AlphaFoldDB" id="A0A7J5DS67"/>
<dbReference type="Proteomes" id="UP000449906">
    <property type="component" value="Unassembled WGS sequence"/>
</dbReference>
<keyword evidence="4 7" id="KW-0812">Transmembrane</keyword>
<evidence type="ECO:0000313" key="9">
    <source>
        <dbReference type="EMBL" id="KAB2807829.1"/>
    </source>
</evidence>
<accession>A0A7J5DS67</accession>
<dbReference type="PANTHER" id="PTHR43386:SF6">
    <property type="entry name" value="ABC TRANSPORTER PERMEASE PROTEIN"/>
    <property type="match status" value="1"/>
</dbReference>
<dbReference type="GO" id="GO:0005886">
    <property type="term" value="C:plasma membrane"/>
    <property type="evidence" value="ECO:0007669"/>
    <property type="project" value="UniProtKB-SubCell"/>
</dbReference>
<dbReference type="InterPro" id="IPR035906">
    <property type="entry name" value="MetI-like_sf"/>
</dbReference>
<dbReference type="PROSITE" id="PS50928">
    <property type="entry name" value="ABC_TM1"/>
    <property type="match status" value="1"/>
</dbReference>
<gene>
    <name evidence="9" type="ORF">F9L07_24380</name>
</gene>
<sequence length="284" mass="29432">MSTPSATAPRVRGVRIGVVVPVSLAVVALVVLAAVLGVALVPQDPGQQHLLTGATGPSSAHWLGTDDLGRDIFARLVAGTRTAVLGPAVAALGTTLVGLVLGLLAGFRGGLVDEVIMRTTDFVYAVPALLVIIVVVGLFSGSYWVAVAVLVLLAAPGATRIVRAAVLAQRGLPYVEAARTLGLRDRRLMLVHITPNVLPTVVTSLLLEFSAALVALSALSFLGLGVPPGAADWGRMVAENRALLQLNAWSILAPALMLAITASAVTAIGDWLHERLERRATTHD</sequence>
<comment type="caution">
    <text evidence="9">The sequence shown here is derived from an EMBL/GenBank/DDBJ whole genome shotgun (WGS) entry which is preliminary data.</text>
</comment>
<evidence type="ECO:0000256" key="5">
    <source>
        <dbReference type="ARBA" id="ARBA00022989"/>
    </source>
</evidence>
<dbReference type="SUPFAM" id="SSF161098">
    <property type="entry name" value="MetI-like"/>
    <property type="match status" value="1"/>
</dbReference>
<feature type="transmembrane region" description="Helical" evidence="7">
    <location>
        <begin position="246"/>
        <end position="269"/>
    </location>
</feature>
<evidence type="ECO:0000256" key="7">
    <source>
        <dbReference type="RuleBase" id="RU363032"/>
    </source>
</evidence>
<dbReference type="Gene3D" id="1.10.3720.10">
    <property type="entry name" value="MetI-like"/>
    <property type="match status" value="1"/>
</dbReference>
<feature type="transmembrane region" description="Helical" evidence="7">
    <location>
        <begin position="124"/>
        <end position="153"/>
    </location>
</feature>
<keyword evidence="5 7" id="KW-1133">Transmembrane helix</keyword>
<organism evidence="9 10">
    <name type="scientific">Nocardioides simplex</name>
    <name type="common">Arthrobacter simplex</name>
    <dbReference type="NCBI Taxonomy" id="2045"/>
    <lineage>
        <taxon>Bacteria</taxon>
        <taxon>Bacillati</taxon>
        <taxon>Actinomycetota</taxon>
        <taxon>Actinomycetes</taxon>
        <taxon>Propionibacteriales</taxon>
        <taxon>Nocardioidaceae</taxon>
        <taxon>Pimelobacter</taxon>
    </lineage>
</organism>
<evidence type="ECO:0000256" key="1">
    <source>
        <dbReference type="ARBA" id="ARBA00004651"/>
    </source>
</evidence>
<feature type="domain" description="ABC transmembrane type-1" evidence="8">
    <location>
        <begin position="80"/>
        <end position="269"/>
    </location>
</feature>
<protein>
    <submittedName>
        <fullName evidence="9">ABC transporter permease</fullName>
    </submittedName>
</protein>
<feature type="transmembrane region" description="Helical" evidence="7">
    <location>
        <begin position="83"/>
        <end position="104"/>
    </location>
</feature>
<proteinExistence type="inferred from homology"/>
<comment type="similarity">
    <text evidence="7">Belongs to the binding-protein-dependent transport system permease family.</text>
</comment>
<dbReference type="GO" id="GO:0055085">
    <property type="term" value="P:transmembrane transport"/>
    <property type="evidence" value="ECO:0007669"/>
    <property type="project" value="InterPro"/>
</dbReference>